<keyword evidence="2" id="KW-1185">Reference proteome</keyword>
<dbReference type="AlphaFoldDB" id="A0AAE3KBV3"/>
<evidence type="ECO:0000313" key="2">
    <source>
        <dbReference type="Proteomes" id="UP001205843"/>
    </source>
</evidence>
<dbReference type="EMBL" id="JALJXV010000003">
    <property type="protein sequence ID" value="MCP1674133.1"/>
    <property type="molecule type" value="Genomic_DNA"/>
</dbReference>
<proteinExistence type="predicted"/>
<accession>A0AAE3KBV3</accession>
<gene>
    <name evidence="1" type="ORF">J2T57_001235</name>
</gene>
<sequence>MSTEQVSLVSGQGERRGLSHLSEGLAPLYQINDKRTALRYFRMRVEVAMADGRSEREAVAAERALIEGFAAQASEKLRATLIGDAERPGAFDFDLFAEIFTDARKARQREALTAHITGMAP</sequence>
<name>A0AAE3KBV3_9GAMM</name>
<dbReference type="RefSeq" id="WP_253475810.1">
    <property type="nucleotide sequence ID" value="NZ_JALJXV010000003.1"/>
</dbReference>
<reference evidence="1" key="1">
    <citation type="submission" date="2022-03" db="EMBL/GenBank/DDBJ databases">
        <title>Genomic Encyclopedia of Type Strains, Phase III (KMG-III): the genomes of soil and plant-associated and newly described type strains.</title>
        <authorList>
            <person name="Whitman W."/>
        </authorList>
    </citation>
    <scope>NUCLEOTIDE SEQUENCE</scope>
    <source>
        <strain evidence="1">ANL 6-2</strain>
    </source>
</reference>
<organism evidence="1 2">
    <name type="scientific">Natronocella acetinitrilica</name>
    <dbReference type="NCBI Taxonomy" id="414046"/>
    <lineage>
        <taxon>Bacteria</taxon>
        <taxon>Pseudomonadati</taxon>
        <taxon>Pseudomonadota</taxon>
        <taxon>Gammaproteobacteria</taxon>
        <taxon>Chromatiales</taxon>
        <taxon>Ectothiorhodospiraceae</taxon>
        <taxon>Natronocella</taxon>
    </lineage>
</organism>
<dbReference type="Proteomes" id="UP001205843">
    <property type="component" value="Unassembled WGS sequence"/>
</dbReference>
<comment type="caution">
    <text evidence="1">The sequence shown here is derived from an EMBL/GenBank/DDBJ whole genome shotgun (WGS) entry which is preliminary data.</text>
</comment>
<protein>
    <submittedName>
        <fullName evidence="1">Uncharacterized protein</fullName>
    </submittedName>
</protein>
<evidence type="ECO:0000313" key="1">
    <source>
        <dbReference type="EMBL" id="MCP1674133.1"/>
    </source>
</evidence>